<dbReference type="Gene3D" id="3.30.300.30">
    <property type="match status" value="1"/>
</dbReference>
<dbReference type="InterPro" id="IPR042099">
    <property type="entry name" value="ANL_N_sf"/>
</dbReference>
<protein>
    <submittedName>
        <fullName evidence="5">Uncharacterized protein</fullName>
    </submittedName>
</protein>
<dbReference type="InParanoid" id="A0A2K1QSK9"/>
<dbReference type="OrthoDB" id="10253115at2759"/>
<dbReference type="GO" id="GO:0006631">
    <property type="term" value="P:fatty acid metabolic process"/>
    <property type="evidence" value="ECO:0007669"/>
    <property type="project" value="TreeGrafter"/>
</dbReference>
<dbReference type="FunFam" id="3.30.300.30:FF:000008">
    <property type="entry name" value="2,3-dihydroxybenzoate-AMP ligase"/>
    <property type="match status" value="1"/>
</dbReference>
<dbReference type="AlphaFoldDB" id="A0A2K1QSK9"/>
<comment type="similarity">
    <text evidence="1">Belongs to the ATP-dependent AMP-binding enzyme family.</text>
</comment>
<name>A0A2K1QSK9_9PEZI</name>
<comment type="caution">
    <text evidence="5">The sequence shown here is derived from an EMBL/GenBank/DDBJ whole genome shotgun (WGS) entry which is preliminary data.</text>
</comment>
<dbReference type="PANTHER" id="PTHR43201">
    <property type="entry name" value="ACYL-COA SYNTHETASE"/>
    <property type="match status" value="1"/>
</dbReference>
<dbReference type="InterPro" id="IPR025110">
    <property type="entry name" value="AMP-bd_C"/>
</dbReference>
<sequence>MDKPPLIEETIDKHFASIVARHGDRPAVISRHQQTTLSYHDLDTRSNALARGLMERGVRKGDRVAVSLGNNIEFAVTTYALFKLGAILVPLNPAFNSQQVVSALAHLTASHLIIGLETNLPFKPPRSNVPLLTQLVPNIQGRRLESPTVPSLRQILFVDNTSSRVDYTPFQSLTPFSSLPVSQPTTSLPSQNLLPSDIVNIQFTSGTTSSPKAACLTHRSILNNGHSIGARMLLGPTDIVVCPPPLFHCFGCILGYMATATHGSAIVFPSEAFDPVATLLAVQETRATALYGVPTMFLAELELLATGKVERKGFETLRTGIAAGSSIPAELMRKLHRELGLTELTICYGMTETSPVSAMTTTRDPIQKRIETVGRLLPHVSAKIVDVADHGRVLPVGERGELAVAGYLVMKGYWADEDRSREVMVPDEQGRMWMMTGDEASIDEEGYVKITGRIKDLIIRGGENIHPLEIESCLLAMQEVYEVSVVGVPDERYGEVVAAFVVRKEGSEVQSPDIRAWVRTRLSGHLVPRYVFFVDGYPKTASGKIQKFKLREMGVQMAKEGKGD</sequence>
<dbReference type="STRING" id="2082308.A0A2K1QSK9"/>
<dbReference type="InterPro" id="IPR045851">
    <property type="entry name" value="AMP-bd_C_sf"/>
</dbReference>
<proteinExistence type="inferred from homology"/>
<dbReference type="InterPro" id="IPR020845">
    <property type="entry name" value="AMP-binding_CS"/>
</dbReference>
<dbReference type="Gene3D" id="3.40.50.12780">
    <property type="entry name" value="N-terminal domain of ligase-like"/>
    <property type="match status" value="1"/>
</dbReference>
<evidence type="ECO:0000256" key="2">
    <source>
        <dbReference type="ARBA" id="ARBA00022598"/>
    </source>
</evidence>
<dbReference type="InterPro" id="IPR000873">
    <property type="entry name" value="AMP-dep_synth/lig_dom"/>
</dbReference>
<dbReference type="PROSITE" id="PS00455">
    <property type="entry name" value="AMP_BINDING"/>
    <property type="match status" value="1"/>
</dbReference>
<gene>
    <name evidence="5" type="ORF">CAC42_3990</name>
</gene>
<feature type="domain" description="AMP-dependent synthetase/ligase" evidence="3">
    <location>
        <begin position="19"/>
        <end position="414"/>
    </location>
</feature>
<dbReference type="Pfam" id="PF00501">
    <property type="entry name" value="AMP-binding"/>
    <property type="match status" value="1"/>
</dbReference>
<dbReference type="SUPFAM" id="SSF56801">
    <property type="entry name" value="Acetyl-CoA synthetase-like"/>
    <property type="match status" value="1"/>
</dbReference>
<evidence type="ECO:0000259" key="3">
    <source>
        <dbReference type="Pfam" id="PF00501"/>
    </source>
</evidence>
<dbReference type="Proteomes" id="UP000243797">
    <property type="component" value="Unassembled WGS sequence"/>
</dbReference>
<reference evidence="5 6" key="1">
    <citation type="submission" date="2017-06" db="EMBL/GenBank/DDBJ databases">
        <title>Draft genome sequence of a variant of Elsinoe murrayae.</title>
        <authorList>
            <person name="Cheng Q."/>
        </authorList>
    </citation>
    <scope>NUCLEOTIDE SEQUENCE [LARGE SCALE GENOMIC DNA]</scope>
    <source>
        <strain evidence="5 6">CQ-2017a</strain>
    </source>
</reference>
<feature type="domain" description="AMP-binding enzyme C-terminal" evidence="4">
    <location>
        <begin position="469"/>
        <end position="544"/>
    </location>
</feature>
<dbReference type="Pfam" id="PF13193">
    <property type="entry name" value="AMP-binding_C"/>
    <property type="match status" value="1"/>
</dbReference>
<dbReference type="GO" id="GO:0031956">
    <property type="term" value="F:medium-chain fatty acid-CoA ligase activity"/>
    <property type="evidence" value="ECO:0007669"/>
    <property type="project" value="TreeGrafter"/>
</dbReference>
<dbReference type="EMBL" id="NKHZ01000047">
    <property type="protein sequence ID" value="PNS18031.1"/>
    <property type="molecule type" value="Genomic_DNA"/>
</dbReference>
<accession>A0A2K1QSK9</accession>
<evidence type="ECO:0000313" key="5">
    <source>
        <dbReference type="EMBL" id="PNS18031.1"/>
    </source>
</evidence>
<keyword evidence="6" id="KW-1185">Reference proteome</keyword>
<organism evidence="5 6">
    <name type="scientific">Sphaceloma murrayae</name>
    <dbReference type="NCBI Taxonomy" id="2082308"/>
    <lineage>
        <taxon>Eukaryota</taxon>
        <taxon>Fungi</taxon>
        <taxon>Dikarya</taxon>
        <taxon>Ascomycota</taxon>
        <taxon>Pezizomycotina</taxon>
        <taxon>Dothideomycetes</taxon>
        <taxon>Dothideomycetidae</taxon>
        <taxon>Myriangiales</taxon>
        <taxon>Elsinoaceae</taxon>
        <taxon>Sphaceloma</taxon>
    </lineage>
</organism>
<keyword evidence="2" id="KW-0436">Ligase</keyword>
<evidence type="ECO:0000313" key="6">
    <source>
        <dbReference type="Proteomes" id="UP000243797"/>
    </source>
</evidence>
<evidence type="ECO:0000256" key="1">
    <source>
        <dbReference type="ARBA" id="ARBA00006432"/>
    </source>
</evidence>
<evidence type="ECO:0000259" key="4">
    <source>
        <dbReference type="Pfam" id="PF13193"/>
    </source>
</evidence>
<dbReference type="PANTHER" id="PTHR43201:SF30">
    <property type="entry name" value="AMP-DEPENDENT SYNTHETASE_LIGASE DOMAIN-CONTAINING PROTEIN"/>
    <property type="match status" value="1"/>
</dbReference>